<organism evidence="1 2">
    <name type="scientific">Spirosoma soli</name>
    <dbReference type="NCBI Taxonomy" id="1770529"/>
    <lineage>
        <taxon>Bacteria</taxon>
        <taxon>Pseudomonadati</taxon>
        <taxon>Bacteroidota</taxon>
        <taxon>Cytophagia</taxon>
        <taxon>Cytophagales</taxon>
        <taxon>Cytophagaceae</taxon>
        <taxon>Spirosoma</taxon>
    </lineage>
</organism>
<gene>
    <name evidence="1" type="ORF">ACFSUS_28375</name>
</gene>
<sequence>MTALTEYQLLGRKVKSVANTALLVTPIVAKPAPPVIEPLGSGLFMQIDDDYFLITAGHLLNLEDWKDLLVPGNNNQMVWLNGIVATTFNKPNLISNIDFAVLKFSSRQVKHLTNGHHGTIKPNHVLINHNLKYGDNYVIAGYPVSGVRKKYGQPIYKPIPLKLLTYPVHVKNYRKHGFNPNHHILLKYQRTLKPFNYQQKQITKEAVGISGSGLWFVPDWNRMTNGVPTFFLTGIMIENHKDKGFLAALRIDFVIETIRQIFNKGDLSITKVNVGETIKTLFCAEIP</sequence>
<dbReference type="Proteomes" id="UP001597469">
    <property type="component" value="Unassembled WGS sequence"/>
</dbReference>
<comment type="caution">
    <text evidence="1">The sequence shown here is derived from an EMBL/GenBank/DDBJ whole genome shotgun (WGS) entry which is preliminary data.</text>
</comment>
<evidence type="ECO:0000313" key="2">
    <source>
        <dbReference type="Proteomes" id="UP001597469"/>
    </source>
</evidence>
<evidence type="ECO:0000313" key="1">
    <source>
        <dbReference type="EMBL" id="MFD2574581.1"/>
    </source>
</evidence>
<reference evidence="2" key="1">
    <citation type="journal article" date="2019" name="Int. J. Syst. Evol. Microbiol.">
        <title>The Global Catalogue of Microorganisms (GCM) 10K type strain sequencing project: providing services to taxonomists for standard genome sequencing and annotation.</title>
        <authorList>
            <consortium name="The Broad Institute Genomics Platform"/>
            <consortium name="The Broad Institute Genome Sequencing Center for Infectious Disease"/>
            <person name="Wu L."/>
            <person name="Ma J."/>
        </authorList>
    </citation>
    <scope>NUCLEOTIDE SEQUENCE [LARGE SCALE GENOMIC DNA]</scope>
    <source>
        <strain evidence="2">KCTC 42805</strain>
    </source>
</reference>
<evidence type="ECO:0008006" key="3">
    <source>
        <dbReference type="Google" id="ProtNLM"/>
    </source>
</evidence>
<name>A0ABW5MEQ8_9BACT</name>
<dbReference type="EMBL" id="JBHULN010000033">
    <property type="protein sequence ID" value="MFD2574581.1"/>
    <property type="molecule type" value="Genomic_DNA"/>
</dbReference>
<accession>A0ABW5MEQ8</accession>
<keyword evidence="2" id="KW-1185">Reference proteome</keyword>
<proteinExistence type="predicted"/>
<dbReference type="RefSeq" id="WP_381528515.1">
    <property type="nucleotide sequence ID" value="NZ_JBHULN010000033.1"/>
</dbReference>
<dbReference type="SUPFAM" id="SSF50494">
    <property type="entry name" value="Trypsin-like serine proteases"/>
    <property type="match status" value="1"/>
</dbReference>
<protein>
    <recommendedName>
        <fullName evidence="3">Trypsin-like peptidase domain-containing protein</fullName>
    </recommendedName>
</protein>
<dbReference type="InterPro" id="IPR009003">
    <property type="entry name" value="Peptidase_S1_PA"/>
</dbReference>